<name>A0A5E4NAX1_9HEMI</name>
<evidence type="ECO:0000313" key="1">
    <source>
        <dbReference type="EMBL" id="VVC40282.1"/>
    </source>
</evidence>
<protein>
    <submittedName>
        <fullName evidence="1">Uncharacterized protein</fullName>
    </submittedName>
</protein>
<accession>A0A5E4NAX1</accession>
<dbReference type="EMBL" id="CABPRJ010001902">
    <property type="protein sequence ID" value="VVC40282.1"/>
    <property type="molecule type" value="Genomic_DNA"/>
</dbReference>
<sequence>MPKQNVTYVTQIKIFATTQLAKCSMNMQSTGNLLNTSPLTSSYSPMLPPPSQPSANYSMTSSIYLPHVKEERGYDVCEMYGPQYIESPLLSSDKEDLAVSKMEWGLKQKLFS</sequence>
<organism evidence="1 2">
    <name type="scientific">Cinara cedri</name>
    <dbReference type="NCBI Taxonomy" id="506608"/>
    <lineage>
        <taxon>Eukaryota</taxon>
        <taxon>Metazoa</taxon>
        <taxon>Ecdysozoa</taxon>
        <taxon>Arthropoda</taxon>
        <taxon>Hexapoda</taxon>
        <taxon>Insecta</taxon>
        <taxon>Pterygota</taxon>
        <taxon>Neoptera</taxon>
        <taxon>Paraneoptera</taxon>
        <taxon>Hemiptera</taxon>
        <taxon>Sternorrhyncha</taxon>
        <taxon>Aphidomorpha</taxon>
        <taxon>Aphidoidea</taxon>
        <taxon>Aphididae</taxon>
        <taxon>Lachninae</taxon>
        <taxon>Cinara</taxon>
    </lineage>
</organism>
<gene>
    <name evidence="1" type="ORF">CINCED_3A018720</name>
</gene>
<dbReference type="AlphaFoldDB" id="A0A5E4NAX1"/>
<keyword evidence="2" id="KW-1185">Reference proteome</keyword>
<reference evidence="1 2" key="1">
    <citation type="submission" date="2019-08" db="EMBL/GenBank/DDBJ databases">
        <authorList>
            <person name="Alioto T."/>
            <person name="Alioto T."/>
            <person name="Gomez Garrido J."/>
        </authorList>
    </citation>
    <scope>NUCLEOTIDE SEQUENCE [LARGE SCALE GENOMIC DNA]</scope>
</reference>
<dbReference type="Proteomes" id="UP000325440">
    <property type="component" value="Unassembled WGS sequence"/>
</dbReference>
<evidence type="ECO:0000313" key="2">
    <source>
        <dbReference type="Proteomes" id="UP000325440"/>
    </source>
</evidence>
<proteinExistence type="predicted"/>